<dbReference type="PANTHER" id="PTHR43065:SF50">
    <property type="entry name" value="HISTIDINE KINASE"/>
    <property type="match status" value="1"/>
</dbReference>
<dbReference type="PANTHER" id="PTHR43065">
    <property type="entry name" value="SENSOR HISTIDINE KINASE"/>
    <property type="match status" value="1"/>
</dbReference>
<dbReference type="InterPro" id="IPR003594">
    <property type="entry name" value="HATPase_dom"/>
</dbReference>
<name>A0ABS7TDB9_9GAMM</name>
<keyword evidence="5" id="KW-0808">Transferase</keyword>
<evidence type="ECO:0000313" key="6">
    <source>
        <dbReference type="Proteomes" id="UP001430290"/>
    </source>
</evidence>
<dbReference type="EC" id="2.7.13.3" evidence="2"/>
<keyword evidence="5" id="KW-0418">Kinase</keyword>
<proteinExistence type="predicted"/>
<dbReference type="EMBL" id="JAIQDJ010000002">
    <property type="protein sequence ID" value="MBZ4185848.1"/>
    <property type="molecule type" value="Genomic_DNA"/>
</dbReference>
<dbReference type="Gene3D" id="1.10.287.130">
    <property type="match status" value="1"/>
</dbReference>
<gene>
    <name evidence="5" type="ORF">K7B09_05840</name>
</gene>
<dbReference type="PRINTS" id="PR00344">
    <property type="entry name" value="BCTRLSENSOR"/>
</dbReference>
<evidence type="ECO:0000313" key="5">
    <source>
        <dbReference type="EMBL" id="MBZ4185848.1"/>
    </source>
</evidence>
<dbReference type="RefSeq" id="WP_223627810.1">
    <property type="nucleotide sequence ID" value="NZ_JAIQDJ010000002.1"/>
</dbReference>
<evidence type="ECO:0000256" key="2">
    <source>
        <dbReference type="ARBA" id="ARBA00012438"/>
    </source>
</evidence>
<reference evidence="5" key="1">
    <citation type="submission" date="2021-09" db="EMBL/GenBank/DDBJ databases">
        <authorList>
            <person name="Wu T."/>
            <person name="Guo S.Z."/>
        </authorList>
    </citation>
    <scope>NUCLEOTIDE SEQUENCE</scope>
    <source>
        <strain evidence="5">RSS-23</strain>
    </source>
</reference>
<organism evidence="5 6">
    <name type="scientific">Thermomonas beijingensis</name>
    <dbReference type="NCBI Taxonomy" id="2872701"/>
    <lineage>
        <taxon>Bacteria</taxon>
        <taxon>Pseudomonadati</taxon>
        <taxon>Pseudomonadota</taxon>
        <taxon>Gammaproteobacteria</taxon>
        <taxon>Lysobacterales</taxon>
        <taxon>Lysobacteraceae</taxon>
        <taxon>Thermomonas</taxon>
    </lineage>
</organism>
<dbReference type="PROSITE" id="PS50109">
    <property type="entry name" value="HIS_KIN"/>
    <property type="match status" value="1"/>
</dbReference>
<dbReference type="SUPFAM" id="SSF47384">
    <property type="entry name" value="Homodimeric domain of signal transducing histidine kinase"/>
    <property type="match status" value="1"/>
</dbReference>
<dbReference type="InterPro" id="IPR003661">
    <property type="entry name" value="HisK_dim/P_dom"/>
</dbReference>
<evidence type="ECO:0000256" key="3">
    <source>
        <dbReference type="ARBA" id="ARBA00022553"/>
    </source>
</evidence>
<dbReference type="InterPro" id="IPR036097">
    <property type="entry name" value="HisK_dim/P_sf"/>
</dbReference>
<keyword evidence="3" id="KW-0597">Phosphoprotein</keyword>
<comment type="caution">
    <text evidence="5">The sequence shown here is derived from an EMBL/GenBank/DDBJ whole genome shotgun (WGS) entry which is preliminary data.</text>
</comment>
<dbReference type="Gene3D" id="3.30.565.10">
    <property type="entry name" value="Histidine kinase-like ATPase, C-terminal domain"/>
    <property type="match status" value="1"/>
</dbReference>
<dbReference type="CDD" id="cd00082">
    <property type="entry name" value="HisKA"/>
    <property type="match status" value="1"/>
</dbReference>
<dbReference type="GO" id="GO:0016301">
    <property type="term" value="F:kinase activity"/>
    <property type="evidence" value="ECO:0007669"/>
    <property type="project" value="UniProtKB-KW"/>
</dbReference>
<sequence length="427" mass="46911">MKLHQQIGVDMPDPVAVTAPGMDSAAVSEYLTQYMNAAQDALLLLDDAGCIQYCNLQARLLAHSLNPDKNQDELLHLRDWQPGLLSDSAMHTCRESGSWIGAVRIAGAVLRNRIAQVHLVALGPQRTQPFAMCIRDITLEYAREQELHERNAELEIAYTKLKSAQEMAFHTEKLASIGQLAAGVAHEINNPIAYVKSNLNMLRLPLAQLLRQARIPECEDDLRQAVSDELNEDAMNACDEALAIDVRDLITESLEGVDRVCRIVSDLKDFSHQDQAENWTMADVHAGLDSTLNIVWNEIKYKAHVVKSYGDLPLIECIPSQLNQVFMNLLVNASQAIDNNGIITITSECSGDQVRISIGDNGKGIPAEALPRIFDPFFTTKDVGHGTGLGLAISYGVIAKHHGVIEVTSVPGEGTLFMLKLPIAQPR</sequence>
<dbReference type="InterPro" id="IPR036890">
    <property type="entry name" value="HATPase_C_sf"/>
</dbReference>
<dbReference type="Proteomes" id="UP001430290">
    <property type="component" value="Unassembled WGS sequence"/>
</dbReference>
<dbReference type="InterPro" id="IPR004358">
    <property type="entry name" value="Sig_transdc_His_kin-like_C"/>
</dbReference>
<evidence type="ECO:0000259" key="4">
    <source>
        <dbReference type="PROSITE" id="PS50109"/>
    </source>
</evidence>
<keyword evidence="6" id="KW-1185">Reference proteome</keyword>
<dbReference type="Pfam" id="PF02518">
    <property type="entry name" value="HATPase_c"/>
    <property type="match status" value="1"/>
</dbReference>
<evidence type="ECO:0000256" key="1">
    <source>
        <dbReference type="ARBA" id="ARBA00000085"/>
    </source>
</evidence>
<protein>
    <recommendedName>
        <fullName evidence="2">histidine kinase</fullName>
        <ecNumber evidence="2">2.7.13.3</ecNumber>
    </recommendedName>
</protein>
<dbReference type="SUPFAM" id="SSF55874">
    <property type="entry name" value="ATPase domain of HSP90 chaperone/DNA topoisomerase II/histidine kinase"/>
    <property type="match status" value="1"/>
</dbReference>
<dbReference type="SMART" id="SM00387">
    <property type="entry name" value="HATPase_c"/>
    <property type="match status" value="1"/>
</dbReference>
<accession>A0ABS7TDB9</accession>
<dbReference type="InterPro" id="IPR005467">
    <property type="entry name" value="His_kinase_dom"/>
</dbReference>
<comment type="catalytic activity">
    <reaction evidence="1">
        <text>ATP + protein L-histidine = ADP + protein N-phospho-L-histidine.</text>
        <dbReference type="EC" id="2.7.13.3"/>
    </reaction>
</comment>
<feature type="domain" description="Histidine kinase" evidence="4">
    <location>
        <begin position="183"/>
        <end position="425"/>
    </location>
</feature>